<accession>A0A7R8HBC1</accession>
<evidence type="ECO:0000256" key="1">
    <source>
        <dbReference type="SAM" id="MobiDB-lite"/>
    </source>
</evidence>
<feature type="compositionally biased region" description="Basic and acidic residues" evidence="1">
    <location>
        <begin position="191"/>
        <end position="204"/>
    </location>
</feature>
<evidence type="ECO:0000313" key="3">
    <source>
        <dbReference type="Proteomes" id="UP000675881"/>
    </source>
</evidence>
<name>A0A7R8HBC1_LEPSM</name>
<dbReference type="Proteomes" id="UP000675881">
    <property type="component" value="Chromosome 6"/>
</dbReference>
<proteinExistence type="predicted"/>
<reference evidence="2" key="1">
    <citation type="submission" date="2021-02" db="EMBL/GenBank/DDBJ databases">
        <authorList>
            <person name="Bekaert M."/>
        </authorList>
    </citation>
    <scope>NUCLEOTIDE SEQUENCE</scope>
    <source>
        <strain evidence="2">IoA-00</strain>
    </source>
</reference>
<dbReference type="EMBL" id="HG994585">
    <property type="protein sequence ID" value="CAF2971243.1"/>
    <property type="molecule type" value="Genomic_DNA"/>
</dbReference>
<feature type="region of interest" description="Disordered" evidence="1">
    <location>
        <begin position="186"/>
        <end position="238"/>
    </location>
</feature>
<evidence type="ECO:0000313" key="2">
    <source>
        <dbReference type="EMBL" id="CAF2971243.1"/>
    </source>
</evidence>
<protein>
    <submittedName>
        <fullName evidence="2">(salmon louse) hypothetical protein</fullName>
    </submittedName>
</protein>
<gene>
    <name evidence="2" type="ORF">LSAA_12452</name>
</gene>
<dbReference type="AlphaFoldDB" id="A0A7R8HBC1"/>
<organism evidence="2 3">
    <name type="scientific">Lepeophtheirus salmonis</name>
    <name type="common">Salmon louse</name>
    <name type="synonym">Caligus salmonis</name>
    <dbReference type="NCBI Taxonomy" id="72036"/>
    <lineage>
        <taxon>Eukaryota</taxon>
        <taxon>Metazoa</taxon>
        <taxon>Ecdysozoa</taxon>
        <taxon>Arthropoda</taxon>
        <taxon>Crustacea</taxon>
        <taxon>Multicrustacea</taxon>
        <taxon>Hexanauplia</taxon>
        <taxon>Copepoda</taxon>
        <taxon>Siphonostomatoida</taxon>
        <taxon>Caligidae</taxon>
        <taxon>Lepeophtheirus</taxon>
    </lineage>
</organism>
<sequence length="286" mass="32556">MILLPSGETDMMLSPVAKLNILGCVLSGADVHNKVKPGHIKLVKEAYQEFLDLEYAEEAPSNERITKHPSYVLTSRPVFRLDKDYTTCRIVLIASLADVKDKTKSLDKLLIPVVETEEGKKLTQLVYSKSSTKPKTLREKSKLEDMLTIARAVAVGRYMNELTERIEFWKNNTWFLLECRDKWSKQPRPTEVSDNKSKTNKSDPDAEEYSTGFTEELSKKDCANSESLEGQEGEGTAQVIIKSSVKENSEEFSSVNSRQKRTDKFKSCWTPQQWLYVPKARSLTTF</sequence>
<keyword evidence="3" id="KW-1185">Reference proteome</keyword>